<proteinExistence type="predicted"/>
<organism evidence="1 2">
    <name type="scientific">Filimonas lacunae</name>
    <dbReference type="NCBI Taxonomy" id="477680"/>
    <lineage>
        <taxon>Bacteria</taxon>
        <taxon>Pseudomonadati</taxon>
        <taxon>Bacteroidota</taxon>
        <taxon>Chitinophagia</taxon>
        <taxon>Chitinophagales</taxon>
        <taxon>Chitinophagaceae</taxon>
        <taxon>Filimonas</taxon>
    </lineage>
</organism>
<dbReference type="Proteomes" id="UP000186917">
    <property type="component" value="Unassembled WGS sequence"/>
</dbReference>
<dbReference type="STRING" id="477680.SAMN05421788_1189"/>
<dbReference type="AlphaFoldDB" id="A0A173MBC4"/>
<reference evidence="2" key="1">
    <citation type="submission" date="2017-01" db="EMBL/GenBank/DDBJ databases">
        <authorList>
            <person name="Varghese N."/>
            <person name="Submissions S."/>
        </authorList>
    </citation>
    <scope>NUCLEOTIDE SEQUENCE [LARGE SCALE GENOMIC DNA]</scope>
    <source>
        <strain evidence="2">DSM 21054</strain>
    </source>
</reference>
<protein>
    <submittedName>
        <fullName evidence="1">Uncharacterized protein</fullName>
    </submittedName>
</protein>
<dbReference type="KEGG" id="fln:FLA_0873"/>
<evidence type="ECO:0000313" key="1">
    <source>
        <dbReference type="EMBL" id="SIT34632.1"/>
    </source>
</evidence>
<keyword evidence="2" id="KW-1185">Reference proteome</keyword>
<accession>A0A173MBC4</accession>
<evidence type="ECO:0000313" key="2">
    <source>
        <dbReference type="Proteomes" id="UP000186917"/>
    </source>
</evidence>
<sequence>MIMKKLKDFFTRQSALKLENCTSFQIEKEESDKLYGGFKEYKPPIYEQEGQGNTTFKTTELFIHITDTK</sequence>
<gene>
    <name evidence="1" type="ORF">SAMN05421788_1189</name>
</gene>
<name>A0A173MBC4_9BACT</name>
<dbReference type="EMBL" id="FTOR01000018">
    <property type="protein sequence ID" value="SIT34632.1"/>
    <property type="molecule type" value="Genomic_DNA"/>
</dbReference>